<feature type="domain" description="Diphthamide synthase" evidence="1">
    <location>
        <begin position="6"/>
        <end position="209"/>
    </location>
</feature>
<dbReference type="SUPFAM" id="SSF52402">
    <property type="entry name" value="Adenine nucleotide alpha hydrolases-like"/>
    <property type="match status" value="1"/>
</dbReference>
<dbReference type="InterPro" id="IPR002761">
    <property type="entry name" value="Diphthami_syn_dom"/>
</dbReference>
<dbReference type="Proteomes" id="UP001610706">
    <property type="component" value="Unassembled WGS sequence"/>
</dbReference>
<dbReference type="EMBL" id="JBGFTR010000010">
    <property type="protein sequence ID" value="MFH7565295.1"/>
    <property type="molecule type" value="Genomic_DNA"/>
</dbReference>
<name>A0ABW7P1X8_9GAMM</name>
<dbReference type="GO" id="GO:0005524">
    <property type="term" value="F:ATP binding"/>
    <property type="evidence" value="ECO:0007669"/>
    <property type="project" value="UniProtKB-KW"/>
</dbReference>
<dbReference type="RefSeq" id="WP_395545363.1">
    <property type="nucleotide sequence ID" value="NZ_CP166302.1"/>
</dbReference>
<dbReference type="Pfam" id="PF01902">
    <property type="entry name" value="Diphthami_syn_2"/>
    <property type="match status" value="1"/>
</dbReference>
<protein>
    <submittedName>
        <fullName evidence="2">ATP-binding protein</fullName>
    </submittedName>
</protein>
<proteinExistence type="predicted"/>
<evidence type="ECO:0000259" key="1">
    <source>
        <dbReference type="Pfam" id="PF01902"/>
    </source>
</evidence>
<accession>A0ABW7P1X8</accession>
<keyword evidence="2" id="KW-0547">Nucleotide-binding</keyword>
<evidence type="ECO:0000313" key="2">
    <source>
        <dbReference type="EMBL" id="MFH7565295.1"/>
    </source>
</evidence>
<keyword evidence="2" id="KW-0067">ATP-binding</keyword>
<dbReference type="Gene3D" id="3.90.1490.10">
    <property type="entry name" value="putative n-type atp pyrophosphatase, domain 2"/>
    <property type="match status" value="1"/>
</dbReference>
<comment type="caution">
    <text evidence="2">The sequence shown here is derived from an EMBL/GenBank/DDBJ whole genome shotgun (WGS) entry which is preliminary data.</text>
</comment>
<organism evidence="2 3">
    <name type="scientific">Oceanimonas smirnovii</name>
    <dbReference type="NCBI Taxonomy" id="264574"/>
    <lineage>
        <taxon>Bacteria</taxon>
        <taxon>Pseudomonadati</taxon>
        <taxon>Pseudomonadota</taxon>
        <taxon>Gammaproteobacteria</taxon>
        <taxon>Aeromonadales</taxon>
        <taxon>Aeromonadaceae</taxon>
        <taxon>Oceanimonas</taxon>
    </lineage>
</organism>
<keyword evidence="3" id="KW-1185">Reference proteome</keyword>
<reference evidence="2 3" key="1">
    <citation type="submission" date="2024-08" db="EMBL/GenBank/DDBJ databases">
        <title>Oceanimonas smirnovii Genome sequencing and assembly.</title>
        <authorList>
            <person name="Tang B."/>
        </authorList>
    </citation>
    <scope>NUCLEOTIDE SEQUENCE [LARGE SCALE GENOMIC DNA]</scope>
    <source>
        <strain evidence="2 3">OS2020-119</strain>
    </source>
</reference>
<dbReference type="Gene3D" id="3.40.50.620">
    <property type="entry name" value="HUPs"/>
    <property type="match status" value="1"/>
</dbReference>
<evidence type="ECO:0000313" key="3">
    <source>
        <dbReference type="Proteomes" id="UP001610706"/>
    </source>
</evidence>
<gene>
    <name evidence="2" type="ORF">AB9R89_08165</name>
</gene>
<sequence>MKQKLLMSWSSGKDSAWALHQLQQNADYEVAGLFTTVNQAFERVAMHGVRTTLLQRQADAMGLPLEIIPLPWPCSNEDYQQLMGNFVARAKAQGITAFGFGDLLLEDVRQYREDRLANSGIEAVFPIWHSPTGSLPHNMIQHGMRAVITCLDPNKVPREFAGRELTAELLAQLPEGTDLSGENGEFHTFVFDGPMFKKQVAITPGDIVERDGFVFADFLPARYTLN</sequence>
<dbReference type="InterPro" id="IPR014729">
    <property type="entry name" value="Rossmann-like_a/b/a_fold"/>
</dbReference>